<protein>
    <recommendedName>
        <fullName evidence="3">Sema domain-containing protein</fullName>
    </recommendedName>
</protein>
<reference evidence="1 2" key="1">
    <citation type="submission" date="2023-08" db="EMBL/GenBank/DDBJ databases">
        <title>A Necator americanus chromosomal reference genome.</title>
        <authorList>
            <person name="Ilik V."/>
            <person name="Petrzelkova K.J."/>
            <person name="Pardy F."/>
            <person name="Fuh T."/>
            <person name="Niatou-Singa F.S."/>
            <person name="Gouil Q."/>
            <person name="Baker L."/>
            <person name="Ritchie M.E."/>
            <person name="Jex A.R."/>
            <person name="Gazzola D."/>
            <person name="Li H."/>
            <person name="Toshio Fujiwara R."/>
            <person name="Zhan B."/>
            <person name="Aroian R.V."/>
            <person name="Pafco B."/>
            <person name="Schwarz E.M."/>
        </authorList>
    </citation>
    <scope>NUCLEOTIDE SEQUENCE [LARGE SCALE GENOMIC DNA]</scope>
    <source>
        <strain evidence="1 2">Aroian</strain>
        <tissue evidence="1">Whole animal</tissue>
    </source>
</reference>
<evidence type="ECO:0008006" key="3">
    <source>
        <dbReference type="Google" id="ProtNLM"/>
    </source>
</evidence>
<evidence type="ECO:0000313" key="1">
    <source>
        <dbReference type="EMBL" id="KAK6744297.1"/>
    </source>
</evidence>
<evidence type="ECO:0000313" key="2">
    <source>
        <dbReference type="Proteomes" id="UP001303046"/>
    </source>
</evidence>
<name>A0ABR1D273_NECAM</name>
<gene>
    <name evidence="1" type="primary">Necator_chrIII.g11932</name>
    <name evidence="1" type="ORF">RB195_011166</name>
</gene>
<sequence length="78" mass="8645">MAFELYCASGTQARHVAGPRRNERTAGAEIHPAWVTVTDCSLLVIVGRASQDAPLLFTHDANERAVEDQRGIWPRPYP</sequence>
<comment type="caution">
    <text evidence="1">The sequence shown here is derived from an EMBL/GenBank/DDBJ whole genome shotgun (WGS) entry which is preliminary data.</text>
</comment>
<keyword evidence="2" id="KW-1185">Reference proteome</keyword>
<accession>A0ABR1D273</accession>
<dbReference type="Proteomes" id="UP001303046">
    <property type="component" value="Unassembled WGS sequence"/>
</dbReference>
<organism evidence="1 2">
    <name type="scientific">Necator americanus</name>
    <name type="common">Human hookworm</name>
    <dbReference type="NCBI Taxonomy" id="51031"/>
    <lineage>
        <taxon>Eukaryota</taxon>
        <taxon>Metazoa</taxon>
        <taxon>Ecdysozoa</taxon>
        <taxon>Nematoda</taxon>
        <taxon>Chromadorea</taxon>
        <taxon>Rhabditida</taxon>
        <taxon>Rhabditina</taxon>
        <taxon>Rhabditomorpha</taxon>
        <taxon>Strongyloidea</taxon>
        <taxon>Ancylostomatidae</taxon>
        <taxon>Bunostominae</taxon>
        <taxon>Necator</taxon>
    </lineage>
</organism>
<dbReference type="EMBL" id="JAVFWL010000003">
    <property type="protein sequence ID" value="KAK6744297.1"/>
    <property type="molecule type" value="Genomic_DNA"/>
</dbReference>
<proteinExistence type="predicted"/>